<sequence>MIQVQISYLQFVCDLQKLTTKKETTKILKEQKKMMNFVAVFLVVSSLASAGMWSPSPQNDNQNQQKKQGDHQREVIVKNGHRVVVVEYDEHGHPVTKVSISSDQDRQADKDSSISDNDVSSPSMVSRAFDKAMDNMKEAASALPNLGQGISNGEGYSPKELICDAYGKCKHQIARDLEMKKKIVKGTVHGAKETAHKVGEAVESAYEKTGEAVGNVYEKAKETVSDKAHEVEEIAKDSVGKAKGAAKTAREMGETLAGDIKSNASNLCEDLASKAQEAKETAEHAAEKVKTGAEELESGTQKRFHELGRKGREIWYGALRSTGLSDALDTLMSVANLFGLATAYGTCMWITFVSSHVLLGNLAPQQFGMVQSKIYRVYFRAMASSVGMALLGHLWRHGNKKFTGNMLQLQNFNLMAALLMIFANMLYLEPRSTKVMFERMKMEKEEGRERVHVSTRVSSEAEQQPITAEVEPTTTVASQVTERREQAVAQADNDRLDEMRERLKKLNSYSSLLNVMSLMSLSWHLVYLAQRLHS</sequence>
<feature type="transmembrane region" description="Helical" evidence="6">
    <location>
        <begin position="407"/>
        <end position="428"/>
    </location>
</feature>
<dbReference type="RefSeq" id="XP_008219004.1">
    <property type="nucleotide sequence ID" value="XM_008220782.2"/>
</dbReference>
<feature type="domain" description="TMEM205-like" evidence="7">
    <location>
        <begin position="339"/>
        <end position="440"/>
    </location>
</feature>
<organism evidence="8 9">
    <name type="scientific">Prunus mume</name>
    <name type="common">Japanese apricot</name>
    <name type="synonym">Armeniaca mume</name>
    <dbReference type="NCBI Taxonomy" id="102107"/>
    <lineage>
        <taxon>Eukaryota</taxon>
        <taxon>Viridiplantae</taxon>
        <taxon>Streptophyta</taxon>
        <taxon>Embryophyta</taxon>
        <taxon>Tracheophyta</taxon>
        <taxon>Spermatophyta</taxon>
        <taxon>Magnoliopsida</taxon>
        <taxon>eudicotyledons</taxon>
        <taxon>Gunneridae</taxon>
        <taxon>Pentapetalae</taxon>
        <taxon>rosids</taxon>
        <taxon>fabids</taxon>
        <taxon>Rosales</taxon>
        <taxon>Rosaceae</taxon>
        <taxon>Amygdaloideae</taxon>
        <taxon>Amygdaleae</taxon>
        <taxon>Prunus</taxon>
    </lineage>
</organism>
<name>A0ABM0N3I6_PRUMU</name>
<evidence type="ECO:0000256" key="2">
    <source>
        <dbReference type="ARBA" id="ARBA00022692"/>
    </source>
</evidence>
<feature type="compositionally biased region" description="Basic and acidic residues" evidence="5">
    <location>
        <begin position="103"/>
        <end position="113"/>
    </location>
</feature>
<dbReference type="Gene3D" id="1.10.287.700">
    <property type="entry name" value="Helix hairpin bin"/>
    <property type="match status" value="1"/>
</dbReference>
<dbReference type="Proteomes" id="UP000694861">
    <property type="component" value="Linkage group LG2"/>
</dbReference>
<comment type="subcellular location">
    <subcellularLocation>
        <location evidence="1">Membrane</location>
    </subcellularLocation>
</comment>
<keyword evidence="4 6" id="KW-0472">Membrane</keyword>
<dbReference type="InterPro" id="IPR025423">
    <property type="entry name" value="TMEM205-like"/>
</dbReference>
<feature type="region of interest" description="Disordered" evidence="5">
    <location>
        <begin position="95"/>
        <end position="123"/>
    </location>
</feature>
<feature type="transmembrane region" description="Helical" evidence="6">
    <location>
        <begin position="509"/>
        <end position="529"/>
    </location>
</feature>
<evidence type="ECO:0000256" key="3">
    <source>
        <dbReference type="ARBA" id="ARBA00022989"/>
    </source>
</evidence>
<feature type="compositionally biased region" description="Basic and acidic residues" evidence="5">
    <location>
        <begin position="276"/>
        <end position="293"/>
    </location>
</feature>
<protein>
    <submittedName>
        <fullName evidence="9">Uncharacterized protein LOC103319269</fullName>
    </submittedName>
</protein>
<keyword evidence="8" id="KW-1185">Reference proteome</keyword>
<gene>
    <name evidence="9" type="primary">LOC103319269</name>
</gene>
<proteinExistence type="predicted"/>
<evidence type="ECO:0000256" key="5">
    <source>
        <dbReference type="SAM" id="MobiDB-lite"/>
    </source>
</evidence>
<keyword evidence="2 6" id="KW-0812">Transmembrane</keyword>
<dbReference type="PANTHER" id="PTHR47652:SF3">
    <property type="entry name" value="MITOCHONDRIAL IMPORT INNER MEMBRANE TRANSLOCASE SUBUNIT TIM44"/>
    <property type="match status" value="1"/>
</dbReference>
<evidence type="ECO:0000256" key="6">
    <source>
        <dbReference type="SAM" id="Phobius"/>
    </source>
</evidence>
<evidence type="ECO:0000259" key="7">
    <source>
        <dbReference type="Pfam" id="PF13664"/>
    </source>
</evidence>
<dbReference type="Pfam" id="PF13664">
    <property type="entry name" value="DUF4149"/>
    <property type="match status" value="1"/>
</dbReference>
<reference evidence="8" key="1">
    <citation type="journal article" date="2012" name="Nat. Commun.">
        <title>The genome of Prunus mume.</title>
        <authorList>
            <person name="Zhang Q."/>
            <person name="Chen W."/>
            <person name="Sun L."/>
            <person name="Zhao F."/>
            <person name="Huang B."/>
            <person name="Yang W."/>
            <person name="Tao Y."/>
            <person name="Wang J."/>
            <person name="Yuan Z."/>
            <person name="Fan G."/>
            <person name="Xing Z."/>
            <person name="Han C."/>
            <person name="Pan H."/>
            <person name="Zhong X."/>
            <person name="Shi W."/>
            <person name="Liang X."/>
            <person name="Du D."/>
            <person name="Sun F."/>
            <person name="Xu Z."/>
            <person name="Hao R."/>
            <person name="Lv T."/>
            <person name="Lv Y."/>
            <person name="Zheng Z."/>
            <person name="Sun M."/>
            <person name="Luo L."/>
            <person name="Cai M."/>
            <person name="Gao Y."/>
            <person name="Wang J."/>
            <person name="Yin Y."/>
            <person name="Xu X."/>
            <person name="Cheng T."/>
            <person name="Wang J."/>
        </authorList>
    </citation>
    <scope>NUCLEOTIDE SEQUENCE [LARGE SCALE GENOMIC DNA]</scope>
</reference>
<evidence type="ECO:0000256" key="4">
    <source>
        <dbReference type="ARBA" id="ARBA00023136"/>
    </source>
</evidence>
<feature type="region of interest" description="Disordered" evidence="5">
    <location>
        <begin position="276"/>
        <end position="298"/>
    </location>
</feature>
<evidence type="ECO:0000313" key="8">
    <source>
        <dbReference type="Proteomes" id="UP000694861"/>
    </source>
</evidence>
<feature type="region of interest" description="Disordered" evidence="5">
    <location>
        <begin position="53"/>
        <end position="72"/>
    </location>
</feature>
<dbReference type="PANTHER" id="PTHR47652">
    <property type="entry name" value="MITOCHONDRIAL IMPORT INNER MEMBRANE TRANSLOCASE SUBUNIT TIM44"/>
    <property type="match status" value="1"/>
</dbReference>
<reference evidence="9" key="2">
    <citation type="submission" date="2025-08" db="UniProtKB">
        <authorList>
            <consortium name="RefSeq"/>
        </authorList>
    </citation>
    <scope>IDENTIFICATION</scope>
</reference>
<feature type="transmembrane region" description="Helical" evidence="6">
    <location>
        <begin position="375"/>
        <end position="395"/>
    </location>
</feature>
<feature type="compositionally biased region" description="Low complexity" evidence="5">
    <location>
        <begin position="114"/>
        <end position="123"/>
    </location>
</feature>
<keyword evidence="3 6" id="KW-1133">Transmembrane helix</keyword>
<evidence type="ECO:0000256" key="1">
    <source>
        <dbReference type="ARBA" id="ARBA00004370"/>
    </source>
</evidence>
<evidence type="ECO:0000313" key="9">
    <source>
        <dbReference type="RefSeq" id="XP_008219004.1"/>
    </source>
</evidence>
<accession>A0ABM0N3I6</accession>
<dbReference type="GeneID" id="103319269"/>
<feature type="transmembrane region" description="Helical" evidence="6">
    <location>
        <begin position="337"/>
        <end position="363"/>
    </location>
</feature>